<proteinExistence type="predicted"/>
<evidence type="ECO:0000313" key="2">
    <source>
        <dbReference type="Proteomes" id="UP000749646"/>
    </source>
</evidence>
<organism evidence="1 2">
    <name type="scientific">Modicella reniformis</name>
    <dbReference type="NCBI Taxonomy" id="1440133"/>
    <lineage>
        <taxon>Eukaryota</taxon>
        <taxon>Fungi</taxon>
        <taxon>Fungi incertae sedis</taxon>
        <taxon>Mucoromycota</taxon>
        <taxon>Mortierellomycotina</taxon>
        <taxon>Mortierellomycetes</taxon>
        <taxon>Mortierellales</taxon>
        <taxon>Mortierellaceae</taxon>
        <taxon>Modicella</taxon>
    </lineage>
</organism>
<dbReference type="AlphaFoldDB" id="A0A9P6SVM6"/>
<reference evidence="1" key="1">
    <citation type="journal article" date="2020" name="Fungal Divers.">
        <title>Resolving the Mortierellaceae phylogeny through synthesis of multi-gene phylogenetics and phylogenomics.</title>
        <authorList>
            <person name="Vandepol N."/>
            <person name="Liber J."/>
            <person name="Desiro A."/>
            <person name="Na H."/>
            <person name="Kennedy M."/>
            <person name="Barry K."/>
            <person name="Grigoriev I.V."/>
            <person name="Miller A.N."/>
            <person name="O'Donnell K."/>
            <person name="Stajich J.E."/>
            <person name="Bonito G."/>
        </authorList>
    </citation>
    <scope>NUCLEOTIDE SEQUENCE</scope>
    <source>
        <strain evidence="1">MES-2147</strain>
    </source>
</reference>
<gene>
    <name evidence="1" type="ORF">BGZ65_008909</name>
</gene>
<feature type="non-terminal residue" evidence="1">
    <location>
        <position position="1"/>
    </location>
</feature>
<keyword evidence="2" id="KW-1185">Reference proteome</keyword>
<dbReference type="EMBL" id="JAAAHW010000014">
    <property type="protein sequence ID" value="KAG0007094.1"/>
    <property type="molecule type" value="Genomic_DNA"/>
</dbReference>
<evidence type="ECO:0000313" key="1">
    <source>
        <dbReference type="EMBL" id="KAG0007094.1"/>
    </source>
</evidence>
<accession>A0A9P6SVM6</accession>
<protein>
    <submittedName>
        <fullName evidence="1">Uncharacterized protein</fullName>
    </submittedName>
</protein>
<name>A0A9P6SVM6_9FUNG</name>
<dbReference type="Proteomes" id="UP000749646">
    <property type="component" value="Unassembled WGS sequence"/>
</dbReference>
<comment type="caution">
    <text evidence="1">The sequence shown here is derived from an EMBL/GenBank/DDBJ whole genome shotgun (WGS) entry which is preliminary data.</text>
</comment>
<sequence>EFARYCPLGNTTSLAISTSASARIVLQSRPSSCLAQVSNFSEALSINVNQGIEGLDHSTNLSQNHELRLQRIAGVRLPDGDVQTAE</sequence>